<evidence type="ECO:0000313" key="2">
    <source>
        <dbReference type="EMBL" id="QNT64381.1"/>
    </source>
</evidence>
<accession>A0A7H1MLP5</accession>
<evidence type="ECO:0000313" key="3">
    <source>
        <dbReference type="Proteomes" id="UP000516446"/>
    </source>
</evidence>
<sequence>MSRIAISSDNHLDVNRLERQMVLNQQAEYLINHKIDVYIMAGDWYNYFEKTLRFAEDLQNIVGPSILIRFLAGNHEMGHGVSFDELEQDLSPLYFHNKSLKLDDLTLIGNNGWYDYSFAQGPQKEQAEQFKNGFYYDGLIKQSMSDFERTTFSINQIKSQLKSIEDEEKVLMVQHFAPHNLDLIYPADFPKWQMINGVMGSKRYMNLYQNDSRIKQVVYGHAHLNVPTREIKTTKYYNVSVGYRRSKANEWTEKTFFENWSKKLFQNC</sequence>
<dbReference type="CDD" id="cd00838">
    <property type="entry name" value="MPP_superfamily"/>
    <property type="match status" value="1"/>
</dbReference>
<dbReference type="AlphaFoldDB" id="A0A7H1MLP5"/>
<dbReference type="Gene3D" id="3.60.21.10">
    <property type="match status" value="1"/>
</dbReference>
<protein>
    <submittedName>
        <fullName evidence="2">Phosphoesterase</fullName>
    </submittedName>
</protein>
<keyword evidence="3" id="KW-1185">Reference proteome</keyword>
<dbReference type="NCBIfam" id="TIGR03729">
    <property type="entry name" value="acc_ester"/>
    <property type="match status" value="1"/>
</dbReference>
<name>A0A7H1MLP5_9LACO</name>
<dbReference type="GO" id="GO:0016787">
    <property type="term" value="F:hydrolase activity"/>
    <property type="evidence" value="ECO:0007669"/>
    <property type="project" value="InterPro"/>
</dbReference>
<reference evidence="2 3" key="1">
    <citation type="submission" date="2019-08" db="EMBL/GenBank/DDBJ databases">
        <authorList>
            <person name="Chang H.C."/>
            <person name="Mun S.Y."/>
        </authorList>
    </citation>
    <scope>NUCLEOTIDE SEQUENCE [LARGE SCALE GENOMIC DNA]</scope>
    <source>
        <strain evidence="2 3">SK</strain>
    </source>
</reference>
<dbReference type="InterPro" id="IPR029052">
    <property type="entry name" value="Metallo-depent_PP-like"/>
</dbReference>
<gene>
    <name evidence="2" type="ORF">FY536_03375</name>
</gene>
<dbReference type="RefSeq" id="WP_006846106.1">
    <property type="nucleotide sequence ID" value="NZ_CP026847.1"/>
</dbReference>
<dbReference type="InterPro" id="IPR004843">
    <property type="entry name" value="Calcineurin-like_PHP"/>
</dbReference>
<dbReference type="InterPro" id="IPR022302">
    <property type="entry name" value="Phosphoesterase_putative"/>
</dbReference>
<dbReference type="Pfam" id="PF00149">
    <property type="entry name" value="Metallophos"/>
    <property type="match status" value="1"/>
</dbReference>
<organism evidence="2 3">
    <name type="scientific">Weissella koreensis</name>
    <dbReference type="NCBI Taxonomy" id="165096"/>
    <lineage>
        <taxon>Bacteria</taxon>
        <taxon>Bacillati</taxon>
        <taxon>Bacillota</taxon>
        <taxon>Bacilli</taxon>
        <taxon>Lactobacillales</taxon>
        <taxon>Lactobacillaceae</taxon>
        <taxon>Weissella</taxon>
    </lineage>
</organism>
<dbReference type="EMBL" id="CP043431">
    <property type="protein sequence ID" value="QNT64381.1"/>
    <property type="molecule type" value="Genomic_DNA"/>
</dbReference>
<dbReference type="SUPFAM" id="SSF56300">
    <property type="entry name" value="Metallo-dependent phosphatases"/>
    <property type="match status" value="1"/>
</dbReference>
<dbReference type="Proteomes" id="UP000516446">
    <property type="component" value="Chromosome"/>
</dbReference>
<evidence type="ECO:0000259" key="1">
    <source>
        <dbReference type="Pfam" id="PF00149"/>
    </source>
</evidence>
<proteinExistence type="predicted"/>
<feature type="domain" description="Calcineurin-like phosphoesterase" evidence="1">
    <location>
        <begin position="3"/>
        <end position="223"/>
    </location>
</feature>